<dbReference type="EMBL" id="GBRH01252612">
    <property type="protein sequence ID" value="JAD45283.1"/>
    <property type="molecule type" value="Transcribed_RNA"/>
</dbReference>
<reference evidence="1" key="2">
    <citation type="journal article" date="2015" name="Data Brief">
        <title>Shoot transcriptome of the giant reed, Arundo donax.</title>
        <authorList>
            <person name="Barrero R.A."/>
            <person name="Guerrero F.D."/>
            <person name="Moolhuijzen P."/>
            <person name="Goolsby J.A."/>
            <person name="Tidwell J."/>
            <person name="Bellgard S.E."/>
            <person name="Bellgard M.I."/>
        </authorList>
    </citation>
    <scope>NUCLEOTIDE SEQUENCE</scope>
    <source>
        <tissue evidence="1">Shoot tissue taken approximately 20 cm above the soil surface</tissue>
    </source>
</reference>
<protein>
    <submittedName>
        <fullName evidence="1">Uncharacterized protein</fullName>
    </submittedName>
</protein>
<proteinExistence type="predicted"/>
<dbReference type="AlphaFoldDB" id="A0A0A9A5S9"/>
<sequence length="41" mass="4481">MYWRHLLVGEELASAAGRLCAQARLNRDSEASAFSAASPHH</sequence>
<evidence type="ECO:0000313" key="1">
    <source>
        <dbReference type="EMBL" id="JAD45283.1"/>
    </source>
</evidence>
<accession>A0A0A9A5S9</accession>
<reference evidence="1" key="1">
    <citation type="submission" date="2014-09" db="EMBL/GenBank/DDBJ databases">
        <authorList>
            <person name="Magalhaes I.L.F."/>
            <person name="Oliveira U."/>
            <person name="Santos F.R."/>
            <person name="Vidigal T.H.D.A."/>
            <person name="Brescovit A.D."/>
            <person name="Santos A.J."/>
        </authorList>
    </citation>
    <scope>NUCLEOTIDE SEQUENCE</scope>
    <source>
        <tissue evidence="1">Shoot tissue taken approximately 20 cm above the soil surface</tissue>
    </source>
</reference>
<name>A0A0A9A5S9_ARUDO</name>
<organism evidence="1">
    <name type="scientific">Arundo donax</name>
    <name type="common">Giant reed</name>
    <name type="synonym">Donax arundinaceus</name>
    <dbReference type="NCBI Taxonomy" id="35708"/>
    <lineage>
        <taxon>Eukaryota</taxon>
        <taxon>Viridiplantae</taxon>
        <taxon>Streptophyta</taxon>
        <taxon>Embryophyta</taxon>
        <taxon>Tracheophyta</taxon>
        <taxon>Spermatophyta</taxon>
        <taxon>Magnoliopsida</taxon>
        <taxon>Liliopsida</taxon>
        <taxon>Poales</taxon>
        <taxon>Poaceae</taxon>
        <taxon>PACMAD clade</taxon>
        <taxon>Arundinoideae</taxon>
        <taxon>Arundineae</taxon>
        <taxon>Arundo</taxon>
    </lineage>
</organism>